<evidence type="ECO:0000313" key="3">
    <source>
        <dbReference type="Proteomes" id="UP000095751"/>
    </source>
</evidence>
<proteinExistence type="predicted"/>
<sequence length="503" mass="55683">MSECGKGGKATLRVKQEQTDNDAEEERYSKKRPRTSTTNSNNVITGRVKQEQTDNGGEAEIDSKRPRTSTTNSNNVVSGSATTTTTTMMNDVVAPSRTTAASQSNAVIKATAVAATSTASSTIKNNITSNNNSIIKSKESSDNGDINNSEGDNVPTRLPTKDELKKELYKLVDTDHSSRDESLQALHRLLQWNDIKDTYSDDLWFNDYFYKYAGLQIVLDFVEKFSNDAECVKNAMSVVYGTVYDCYHPKYGEGTNIIFNHGGIEILLQSSNKFVEGNLNGPKLEALESIWGLFDTIFLCTVGSLFPVDRSAVRTKIDTTSISFKDRFNSIVESCLDLLTKIQGRDDRTSLDIMSNAFLILGKASKISTDMKDHVVKGEIRKKGIIPKTVEVFKMDDGSCNFRDDKLMRCALRMLTDLSSNNLLTQASDFQSVLPLLAVALKEFPSFTFTAITLLEKATDAIENKSTIEKAGVLGALVPLLERDDTRHVKDRVRNLVAKICSR</sequence>
<feature type="compositionally biased region" description="Low complexity" evidence="1">
    <location>
        <begin position="68"/>
        <end position="83"/>
    </location>
</feature>
<dbReference type="InterPro" id="IPR016024">
    <property type="entry name" value="ARM-type_fold"/>
</dbReference>
<gene>
    <name evidence="2" type="ORF">FRACYDRAFT_251405</name>
</gene>
<reference evidence="2 3" key="1">
    <citation type="submission" date="2016-09" db="EMBL/GenBank/DDBJ databases">
        <title>Extensive genetic diversity and differential bi-allelic expression allows diatom success in the polar Southern Ocean.</title>
        <authorList>
            <consortium name="DOE Joint Genome Institute"/>
            <person name="Mock T."/>
            <person name="Otillar R.P."/>
            <person name="Strauss J."/>
            <person name="Dupont C."/>
            <person name="Frickenhaus S."/>
            <person name="Maumus F."/>
            <person name="Mcmullan M."/>
            <person name="Sanges R."/>
            <person name="Schmutz J."/>
            <person name="Toseland A."/>
            <person name="Valas R."/>
            <person name="Veluchamy A."/>
            <person name="Ward B.J."/>
            <person name="Allen A."/>
            <person name="Barry K."/>
            <person name="Falciatore A."/>
            <person name="Ferrante M."/>
            <person name="Fortunato A.E."/>
            <person name="Gloeckner G."/>
            <person name="Gruber A."/>
            <person name="Hipkin R."/>
            <person name="Janech M."/>
            <person name="Kroth P."/>
            <person name="Leese F."/>
            <person name="Lindquist E."/>
            <person name="Lyon B.R."/>
            <person name="Martin J."/>
            <person name="Mayer C."/>
            <person name="Parker M."/>
            <person name="Quesneville H."/>
            <person name="Raymond J."/>
            <person name="Uhlig C."/>
            <person name="Valentin K.U."/>
            <person name="Worden A.Z."/>
            <person name="Armbrust E.V."/>
            <person name="Bowler C."/>
            <person name="Green B."/>
            <person name="Moulton V."/>
            <person name="Van Oosterhout C."/>
            <person name="Grigoriev I."/>
        </authorList>
    </citation>
    <scope>NUCLEOTIDE SEQUENCE [LARGE SCALE GENOMIC DNA]</scope>
    <source>
        <strain evidence="2 3">CCMP1102</strain>
    </source>
</reference>
<evidence type="ECO:0008006" key="4">
    <source>
        <dbReference type="Google" id="ProtNLM"/>
    </source>
</evidence>
<feature type="compositionally biased region" description="Polar residues" evidence="1">
    <location>
        <begin position="35"/>
        <end position="44"/>
    </location>
</feature>
<dbReference type="InParanoid" id="A0A1E7EMV4"/>
<organism evidence="2 3">
    <name type="scientific">Fragilariopsis cylindrus CCMP1102</name>
    <dbReference type="NCBI Taxonomy" id="635003"/>
    <lineage>
        <taxon>Eukaryota</taxon>
        <taxon>Sar</taxon>
        <taxon>Stramenopiles</taxon>
        <taxon>Ochrophyta</taxon>
        <taxon>Bacillariophyta</taxon>
        <taxon>Bacillariophyceae</taxon>
        <taxon>Bacillariophycidae</taxon>
        <taxon>Bacillariales</taxon>
        <taxon>Bacillariaceae</taxon>
        <taxon>Fragilariopsis</taxon>
    </lineage>
</organism>
<accession>A0A1E7EMV4</accession>
<keyword evidence="3" id="KW-1185">Reference proteome</keyword>
<dbReference type="KEGG" id="fcy:FRACYDRAFT_251405"/>
<dbReference type="Gene3D" id="1.25.10.10">
    <property type="entry name" value="Leucine-rich Repeat Variant"/>
    <property type="match status" value="1"/>
</dbReference>
<dbReference type="EMBL" id="KV784387">
    <property type="protein sequence ID" value="OEU07279.1"/>
    <property type="molecule type" value="Genomic_DNA"/>
</dbReference>
<evidence type="ECO:0000256" key="1">
    <source>
        <dbReference type="SAM" id="MobiDB-lite"/>
    </source>
</evidence>
<dbReference type="InterPro" id="IPR011989">
    <property type="entry name" value="ARM-like"/>
</dbReference>
<feature type="region of interest" description="Disordered" evidence="1">
    <location>
        <begin position="1"/>
        <end position="83"/>
    </location>
</feature>
<dbReference type="Proteomes" id="UP000095751">
    <property type="component" value="Unassembled WGS sequence"/>
</dbReference>
<name>A0A1E7EMV4_9STRA</name>
<dbReference type="SUPFAM" id="SSF48371">
    <property type="entry name" value="ARM repeat"/>
    <property type="match status" value="1"/>
</dbReference>
<dbReference type="AlphaFoldDB" id="A0A1E7EMV4"/>
<feature type="region of interest" description="Disordered" evidence="1">
    <location>
        <begin position="133"/>
        <end position="158"/>
    </location>
</feature>
<evidence type="ECO:0000313" key="2">
    <source>
        <dbReference type="EMBL" id="OEU07279.1"/>
    </source>
</evidence>
<protein>
    <recommendedName>
        <fullName evidence="4">ARM repeat-containing protein</fullName>
    </recommendedName>
</protein>